<evidence type="ECO:0000313" key="1">
    <source>
        <dbReference type="EMBL" id="EKD11989.1"/>
    </source>
</evidence>
<reference evidence="1 2" key="1">
    <citation type="journal article" date="2012" name="BMC Genomics">
        <title>Sequencing the genome of Marssonina brunnea reveals fungus-poplar co-evolution.</title>
        <authorList>
            <person name="Zhu S."/>
            <person name="Cao Y.-Z."/>
            <person name="Jiang C."/>
            <person name="Tan B.-Y."/>
            <person name="Wang Z."/>
            <person name="Feng S."/>
            <person name="Zhang L."/>
            <person name="Su X.-H."/>
            <person name="Brejova B."/>
            <person name="Vinar T."/>
            <person name="Xu M."/>
            <person name="Wang M.-X."/>
            <person name="Zhang S.-G."/>
            <person name="Huang M.-R."/>
            <person name="Wu R."/>
            <person name="Zhou Y."/>
        </authorList>
    </citation>
    <scope>NUCLEOTIDE SEQUENCE [LARGE SCALE GENOMIC DNA]</scope>
    <source>
        <strain evidence="1 2">MB_m1</strain>
    </source>
</reference>
<sequence>MKDDEIAGQSFLLREGACLHQRCGERDITCSNYAHKGRRLPRKGSCLKKERICIKDVEREILPAATVRIKDDDRRAKGKDSYFGKELPGFKEKVVTYQDTALEALAKPSGQGHYLYT</sequence>
<dbReference type="HOGENOM" id="CLU_2085327_0_0_1"/>
<protein>
    <submittedName>
        <fullName evidence="1">Uncharacterized protein</fullName>
    </submittedName>
</protein>
<dbReference type="InParanoid" id="K1XHQ3"/>
<dbReference type="Proteomes" id="UP000006753">
    <property type="component" value="Unassembled WGS sequence"/>
</dbReference>
<evidence type="ECO:0000313" key="2">
    <source>
        <dbReference type="Proteomes" id="UP000006753"/>
    </source>
</evidence>
<name>K1XHQ3_MARBU</name>
<organism evidence="1 2">
    <name type="scientific">Marssonina brunnea f. sp. multigermtubi (strain MB_m1)</name>
    <name type="common">Marssonina leaf spot fungus</name>
    <dbReference type="NCBI Taxonomy" id="1072389"/>
    <lineage>
        <taxon>Eukaryota</taxon>
        <taxon>Fungi</taxon>
        <taxon>Dikarya</taxon>
        <taxon>Ascomycota</taxon>
        <taxon>Pezizomycotina</taxon>
        <taxon>Leotiomycetes</taxon>
        <taxon>Helotiales</taxon>
        <taxon>Drepanopezizaceae</taxon>
        <taxon>Drepanopeziza</taxon>
    </lineage>
</organism>
<gene>
    <name evidence="1" type="ORF">MBM_09852</name>
</gene>
<dbReference type="EMBL" id="JH921471">
    <property type="protein sequence ID" value="EKD11989.1"/>
    <property type="molecule type" value="Genomic_DNA"/>
</dbReference>
<dbReference type="KEGG" id="mbe:MBM_09852"/>
<proteinExistence type="predicted"/>
<dbReference type="AlphaFoldDB" id="K1XHQ3"/>
<accession>K1XHQ3</accession>
<keyword evidence="2" id="KW-1185">Reference proteome</keyword>